<evidence type="ECO:0000313" key="7">
    <source>
        <dbReference type="EMBL" id="MBW9110671.1"/>
    </source>
</evidence>
<dbReference type="PANTHER" id="PTHR33545:SF5">
    <property type="entry name" value="UPF0750 MEMBRANE PROTEIN YITT"/>
    <property type="match status" value="1"/>
</dbReference>
<protein>
    <submittedName>
        <fullName evidence="7">YitT family protein</fullName>
    </submittedName>
</protein>
<dbReference type="InterPro" id="IPR003740">
    <property type="entry name" value="YitT"/>
</dbReference>
<keyword evidence="8" id="KW-1185">Reference proteome</keyword>
<evidence type="ECO:0000256" key="1">
    <source>
        <dbReference type="ARBA" id="ARBA00004651"/>
    </source>
</evidence>
<dbReference type="EMBL" id="JAEUAX010000006">
    <property type="protein sequence ID" value="MBW9110671.1"/>
    <property type="molecule type" value="Genomic_DNA"/>
</dbReference>
<evidence type="ECO:0000256" key="5">
    <source>
        <dbReference type="ARBA" id="ARBA00023136"/>
    </source>
</evidence>
<keyword evidence="5 6" id="KW-0472">Membrane</keyword>
<comment type="subcellular location">
    <subcellularLocation>
        <location evidence="1">Cell membrane</location>
        <topology evidence="1">Multi-pass membrane protein</topology>
    </subcellularLocation>
</comment>
<keyword evidence="3 6" id="KW-0812">Transmembrane</keyword>
<evidence type="ECO:0000256" key="3">
    <source>
        <dbReference type="ARBA" id="ARBA00022692"/>
    </source>
</evidence>
<feature type="transmembrane region" description="Helical" evidence="6">
    <location>
        <begin position="12"/>
        <end position="34"/>
    </location>
</feature>
<dbReference type="Proteomes" id="UP000777440">
    <property type="component" value="Unassembled WGS sequence"/>
</dbReference>
<evidence type="ECO:0000256" key="2">
    <source>
        <dbReference type="ARBA" id="ARBA00022475"/>
    </source>
</evidence>
<proteinExistence type="predicted"/>
<comment type="caution">
    <text evidence="7">The sequence shown here is derived from an EMBL/GenBank/DDBJ whole genome shotgun (WGS) entry which is preliminary data.</text>
</comment>
<organism evidence="7 8">
    <name type="scientific">Microbacterium ureisolvens</name>
    <dbReference type="NCBI Taxonomy" id="2781186"/>
    <lineage>
        <taxon>Bacteria</taxon>
        <taxon>Bacillati</taxon>
        <taxon>Actinomycetota</taxon>
        <taxon>Actinomycetes</taxon>
        <taxon>Micrococcales</taxon>
        <taxon>Microbacteriaceae</taxon>
        <taxon>Microbacterium</taxon>
    </lineage>
</organism>
<dbReference type="RefSeq" id="WP_220339874.1">
    <property type="nucleotide sequence ID" value="NZ_JAEUAX010000006.1"/>
</dbReference>
<accession>A0ABS7I1H7</accession>
<gene>
    <name evidence="7" type="ORF">JNB61_12890</name>
</gene>
<sequence>MRVRGAEARHPLYEDILALIAGVVLPSTGVYILAQGGLVTGGTAGVALLISYTGVVPFGIAFAVINLPFFVLAWITRGPRFTVLSAVCIVGVASLPSLGPLLLGPLKPNLFAALLIGNLLAGVGILILFRHGASLGGFNVVALLAQDRLGIRAGWVLLTIDTLVILASLFVSSPLTVLASAAGAVVLNAVLAFNHRPGRYSAVLSP</sequence>
<feature type="transmembrane region" description="Helical" evidence="6">
    <location>
        <begin position="109"/>
        <end position="129"/>
    </location>
</feature>
<keyword evidence="4 6" id="KW-1133">Transmembrane helix</keyword>
<dbReference type="PANTHER" id="PTHR33545">
    <property type="entry name" value="UPF0750 MEMBRANE PROTEIN YITT-RELATED"/>
    <property type="match status" value="1"/>
</dbReference>
<feature type="transmembrane region" description="Helical" evidence="6">
    <location>
        <begin position="177"/>
        <end position="194"/>
    </location>
</feature>
<keyword evidence="2" id="KW-1003">Cell membrane</keyword>
<evidence type="ECO:0000256" key="4">
    <source>
        <dbReference type="ARBA" id="ARBA00022989"/>
    </source>
</evidence>
<feature type="transmembrane region" description="Helical" evidence="6">
    <location>
        <begin position="149"/>
        <end position="171"/>
    </location>
</feature>
<feature type="transmembrane region" description="Helical" evidence="6">
    <location>
        <begin position="81"/>
        <end position="103"/>
    </location>
</feature>
<name>A0ABS7I1H7_9MICO</name>
<feature type="transmembrane region" description="Helical" evidence="6">
    <location>
        <begin position="46"/>
        <end position="74"/>
    </location>
</feature>
<evidence type="ECO:0000313" key="8">
    <source>
        <dbReference type="Proteomes" id="UP000777440"/>
    </source>
</evidence>
<reference evidence="7 8" key="1">
    <citation type="journal article" date="2021" name="MBio">
        <title>Poor Competitiveness of Bradyrhizobium in Pigeon Pea Root Colonization in Indian Soils.</title>
        <authorList>
            <person name="Chalasani D."/>
            <person name="Basu A."/>
            <person name="Pullabhotla S.V.S.R.N."/>
            <person name="Jorrin B."/>
            <person name="Neal A.L."/>
            <person name="Poole P.S."/>
            <person name="Podile A.R."/>
            <person name="Tkacz A."/>
        </authorList>
    </citation>
    <scope>NUCLEOTIDE SEQUENCE [LARGE SCALE GENOMIC DNA]</scope>
    <source>
        <strain evidence="7 8">HU12</strain>
    </source>
</reference>
<dbReference type="Pfam" id="PF02588">
    <property type="entry name" value="YitT_membrane"/>
    <property type="match status" value="1"/>
</dbReference>
<dbReference type="InterPro" id="IPR051461">
    <property type="entry name" value="UPF0750_membrane"/>
</dbReference>
<evidence type="ECO:0000256" key="6">
    <source>
        <dbReference type="SAM" id="Phobius"/>
    </source>
</evidence>